<gene>
    <name evidence="1" type="ORF">A6A05_18385</name>
</gene>
<protein>
    <recommendedName>
        <fullName evidence="3">Major capsid protein</fullName>
    </recommendedName>
</protein>
<comment type="caution">
    <text evidence="1">The sequence shown here is derived from an EMBL/GenBank/DDBJ whole genome shotgun (WGS) entry which is preliminary data.</text>
</comment>
<dbReference type="Pfam" id="PF19821">
    <property type="entry name" value="Phage_capsid_2"/>
    <property type="match status" value="1"/>
</dbReference>
<name>A0A178N0E9_9PROT</name>
<dbReference type="OrthoDB" id="5446417at2"/>
<sequence>MSTTVINNYSKEYGAQVHAAYQRQGTKLRNTVRARNSVKGAIAVFSKVGKGTASTKARHGKVPVMNVEHDSVECQLYDYYAGDWLDKLDELKVEHDERAVLVNAGAYALGRKTDELIITELDKSTNYALDGTTALTKAKVLAAFEMLGEADVPDDGERTAIIGWKQWSDLLQIPEFADADYVGDDDLPWKGTQAKHWLGTLWMPHSGLTKSGGVRHCYWYHKSAVAHAVGSEVKSEITYHGDRAAWFCNNMMSQGAVLVDPAGVVSLRCLES</sequence>
<evidence type="ECO:0008006" key="3">
    <source>
        <dbReference type="Google" id="ProtNLM"/>
    </source>
</evidence>
<dbReference type="InterPro" id="IPR045565">
    <property type="entry name" value="Phage_capsid_2"/>
</dbReference>
<evidence type="ECO:0000313" key="2">
    <source>
        <dbReference type="Proteomes" id="UP000078543"/>
    </source>
</evidence>
<reference evidence="1 2" key="1">
    <citation type="submission" date="2016-04" db="EMBL/GenBank/DDBJ databases">
        <title>Draft genome sequence of freshwater magnetotactic bacteria Magnetospirillum marisnigri SP-1 and Magnetospirillum moscoviense BB-1.</title>
        <authorList>
            <person name="Koziaeva V."/>
            <person name="Dziuba M.V."/>
            <person name="Ivanov T.M."/>
            <person name="Kuznetsov B."/>
            <person name="Grouzdev D.S."/>
        </authorList>
    </citation>
    <scope>NUCLEOTIDE SEQUENCE [LARGE SCALE GENOMIC DNA]</scope>
    <source>
        <strain evidence="1 2">BB-1</strain>
    </source>
</reference>
<proteinExistence type="predicted"/>
<dbReference type="RefSeq" id="WP_068496376.1">
    <property type="nucleotide sequence ID" value="NZ_LWQU01000010.1"/>
</dbReference>
<organism evidence="1 2">
    <name type="scientific">Magnetospirillum moscoviense</name>
    <dbReference type="NCBI Taxonomy" id="1437059"/>
    <lineage>
        <taxon>Bacteria</taxon>
        <taxon>Pseudomonadati</taxon>
        <taxon>Pseudomonadota</taxon>
        <taxon>Alphaproteobacteria</taxon>
        <taxon>Rhodospirillales</taxon>
        <taxon>Rhodospirillaceae</taxon>
        <taxon>Magnetospirillum</taxon>
    </lineage>
</organism>
<dbReference type="Proteomes" id="UP000078543">
    <property type="component" value="Unassembled WGS sequence"/>
</dbReference>
<evidence type="ECO:0000313" key="1">
    <source>
        <dbReference type="EMBL" id="OAN67303.1"/>
    </source>
</evidence>
<keyword evidence="2" id="KW-1185">Reference proteome</keyword>
<dbReference type="STRING" id="1437059.A6A05_18385"/>
<accession>A0A178N0E9</accession>
<dbReference type="EMBL" id="LWQU01000010">
    <property type="protein sequence ID" value="OAN67303.1"/>
    <property type="molecule type" value="Genomic_DNA"/>
</dbReference>
<dbReference type="AlphaFoldDB" id="A0A178N0E9"/>